<dbReference type="InterPro" id="IPR041588">
    <property type="entry name" value="Integrase_H2C2"/>
</dbReference>
<feature type="compositionally biased region" description="Basic and acidic residues" evidence="3">
    <location>
        <begin position="185"/>
        <end position="195"/>
    </location>
</feature>
<evidence type="ECO:0000256" key="1">
    <source>
        <dbReference type="ARBA" id="ARBA00022884"/>
    </source>
</evidence>
<dbReference type="InterPro" id="IPR043502">
    <property type="entry name" value="DNA/RNA_pol_sf"/>
</dbReference>
<dbReference type="EMBL" id="JABELV010000104">
    <property type="protein sequence ID" value="KAG7530931.1"/>
    <property type="molecule type" value="Genomic_DNA"/>
</dbReference>
<dbReference type="GO" id="GO:0015074">
    <property type="term" value="P:DNA integration"/>
    <property type="evidence" value="ECO:0007669"/>
    <property type="project" value="InterPro"/>
</dbReference>
<keyword evidence="1" id="KW-0694">RNA-binding</keyword>
<dbReference type="Pfam" id="PF00665">
    <property type="entry name" value="rve"/>
    <property type="match status" value="1"/>
</dbReference>
<dbReference type="Pfam" id="PF17919">
    <property type="entry name" value="RT_RNaseH_2"/>
    <property type="match status" value="1"/>
</dbReference>
<organism evidence="5 6">
    <name type="scientific">Filobasidium floriforme</name>
    <dbReference type="NCBI Taxonomy" id="5210"/>
    <lineage>
        <taxon>Eukaryota</taxon>
        <taxon>Fungi</taxon>
        <taxon>Dikarya</taxon>
        <taxon>Basidiomycota</taxon>
        <taxon>Agaricomycotina</taxon>
        <taxon>Tremellomycetes</taxon>
        <taxon>Filobasidiales</taxon>
        <taxon>Filobasidiaceae</taxon>
        <taxon>Filobasidium</taxon>
    </lineage>
</organism>
<evidence type="ECO:0000256" key="3">
    <source>
        <dbReference type="SAM" id="MobiDB-lite"/>
    </source>
</evidence>
<proteinExistence type="predicted"/>
<sequence>MGDLRRIGRAEEVLRLVTIGTVTHEQRIRLQNLIREKHCAFALNLSDIEPTDLGVHNFEVEHDAKLPMRPRRVAFSQPEKEALFAHVENNERAGIIRKISHNDVRCVSDVILAPKKVEGMTRSDEEMEEILSKLLAQGDCEGGSGSDPGIGKSHQKTSSELPASDATRVRGVTPPDAPPVSPAHGDLRRGHDAADRVTGSGFTARTLGRAPSPTDLYRVVHDFRPLNKRIRCAPYLPGNLHDLVAKHSGKRYLLVLDQMGAFFGYSLAKEVQPFTAFYVPDRGYYCYQRMPQGLSGSPATQQVGAASLVAGTPWDYWMDDFFTSTNEFEQGFRALSSLLDAAIKHKVRFSPKKTKLFVASTTLGGQVVSEKGVEPDKAKVEAIRNLTTPTTALQLIAFVNKCGYFRAMIKDFSLVASPLLELLRGLNVDDRNGRGKLKRALADKEIVEEMKDPARKHAFEKLKAILCEYPVVHPPIYGAEPFEVAVDASAKGFGAHLYQTVGGRMRTIAYASKLSTPVEATKHSFKLELAATKWALDKFRPLIFGQKVILHTDCTAVRGLLNSDKLSFEQVGWKDAIFQTNIIDYRHKPGKQNVVADYLSRNATEPGPEVTDEIDTKGVRPDILWIEDDSNQELRRRFEGDAMYPVVAFLSRLVDSQADIVKRKAQLFWIADGQLWTRNAVTKQSLKVLTAKEGWLKGKEAHDGGGHWGVKRTRADVEKEFTWATIGKDLRKIVETCETCLKFGPKTRQALMWSTARYAPFEMIAMDYLSMPASLDNQRVALVAVDVFSKFIWVWTFDRAASADTTLTALTDLRQRYCLPKEIVTDNGSPFVNSKVREWLKGKVELIQAAPYAHVGLAENANHLVLDRLRRIVQADLGELDVDKGDPGDIRTWTLRLQGAVTALNDRRIEQLGGYSPREILFGRLDEKLVPIELQEALADRRDLEMTATNSRDEDIEARAQPQKGQLKPFEVGQLVQRYDGARDEATHDTAKKLRKRWTGPYRVAAISRSSVTLVTPDGAPAGRCGFDRLRAWKGVWRTAMADVLGE</sequence>
<dbReference type="GO" id="GO:0005634">
    <property type="term" value="C:nucleus"/>
    <property type="evidence" value="ECO:0007669"/>
    <property type="project" value="UniProtKB-ARBA"/>
</dbReference>
<name>A0A8K0NS13_9TREE</name>
<dbReference type="Gene3D" id="3.30.420.10">
    <property type="entry name" value="Ribonuclease H-like superfamily/Ribonuclease H"/>
    <property type="match status" value="1"/>
</dbReference>
<comment type="caution">
    <text evidence="5">The sequence shown here is derived from an EMBL/GenBank/DDBJ whole genome shotgun (WGS) entry which is preliminary data.</text>
</comment>
<feature type="domain" description="Integrase catalytic" evidence="4">
    <location>
        <begin position="756"/>
        <end position="925"/>
    </location>
</feature>
<dbReference type="CDD" id="cd09274">
    <property type="entry name" value="RNase_HI_RT_Ty3"/>
    <property type="match status" value="1"/>
</dbReference>
<dbReference type="PROSITE" id="PS50994">
    <property type="entry name" value="INTEGRASE"/>
    <property type="match status" value="1"/>
</dbReference>
<dbReference type="Pfam" id="PF17921">
    <property type="entry name" value="Integrase_H2C2"/>
    <property type="match status" value="1"/>
</dbReference>
<dbReference type="GO" id="GO:0003723">
    <property type="term" value="F:RNA binding"/>
    <property type="evidence" value="ECO:0007669"/>
    <property type="project" value="UniProtKB-KW"/>
</dbReference>
<dbReference type="InterPro" id="IPR036397">
    <property type="entry name" value="RNaseH_sf"/>
</dbReference>
<evidence type="ECO:0000256" key="2">
    <source>
        <dbReference type="ARBA" id="ARBA00023268"/>
    </source>
</evidence>
<gene>
    <name evidence="5" type="ORF">FFLO_04709</name>
</gene>
<dbReference type="Gene3D" id="3.30.70.270">
    <property type="match status" value="2"/>
</dbReference>
<keyword evidence="2" id="KW-0511">Multifunctional enzyme</keyword>
<accession>A0A8K0NS13</accession>
<evidence type="ECO:0000313" key="6">
    <source>
        <dbReference type="Proteomes" id="UP000812966"/>
    </source>
</evidence>
<dbReference type="InterPro" id="IPR001584">
    <property type="entry name" value="Integrase_cat-core"/>
</dbReference>
<dbReference type="InterPro" id="IPR043128">
    <property type="entry name" value="Rev_trsase/Diguanyl_cyclase"/>
</dbReference>
<dbReference type="GO" id="GO:0003824">
    <property type="term" value="F:catalytic activity"/>
    <property type="evidence" value="ECO:0007669"/>
    <property type="project" value="UniProtKB-KW"/>
</dbReference>
<evidence type="ECO:0000259" key="4">
    <source>
        <dbReference type="PROSITE" id="PS50994"/>
    </source>
</evidence>
<dbReference type="PANTHER" id="PTHR37984:SF5">
    <property type="entry name" value="PROTEIN NYNRIN-LIKE"/>
    <property type="match status" value="1"/>
</dbReference>
<dbReference type="Pfam" id="PF00078">
    <property type="entry name" value="RVT_1"/>
    <property type="match status" value="1"/>
</dbReference>
<dbReference type="AlphaFoldDB" id="A0A8K0NS13"/>
<feature type="region of interest" description="Disordered" evidence="3">
    <location>
        <begin position="138"/>
        <end position="205"/>
    </location>
</feature>
<dbReference type="InterPro" id="IPR041577">
    <property type="entry name" value="RT_RNaseH_2"/>
</dbReference>
<dbReference type="Proteomes" id="UP000812966">
    <property type="component" value="Unassembled WGS sequence"/>
</dbReference>
<dbReference type="Gene3D" id="1.10.340.70">
    <property type="match status" value="1"/>
</dbReference>
<dbReference type="InterPro" id="IPR050951">
    <property type="entry name" value="Retrovirus_Pol_polyprotein"/>
</dbReference>
<keyword evidence="6" id="KW-1185">Reference proteome</keyword>
<reference evidence="5" key="1">
    <citation type="submission" date="2020-04" db="EMBL/GenBank/DDBJ databases">
        <title>Analysis of mating type loci in Filobasidium floriforme.</title>
        <authorList>
            <person name="Nowrousian M."/>
        </authorList>
    </citation>
    <scope>NUCLEOTIDE SEQUENCE</scope>
    <source>
        <strain evidence="5">CBS 6242</strain>
    </source>
</reference>
<dbReference type="PANTHER" id="PTHR37984">
    <property type="entry name" value="PROTEIN CBG26694"/>
    <property type="match status" value="1"/>
</dbReference>
<dbReference type="InterPro" id="IPR000477">
    <property type="entry name" value="RT_dom"/>
</dbReference>
<dbReference type="InterPro" id="IPR012337">
    <property type="entry name" value="RNaseH-like_sf"/>
</dbReference>
<dbReference type="SUPFAM" id="SSF53098">
    <property type="entry name" value="Ribonuclease H-like"/>
    <property type="match status" value="1"/>
</dbReference>
<evidence type="ECO:0000313" key="5">
    <source>
        <dbReference type="EMBL" id="KAG7530931.1"/>
    </source>
</evidence>
<protein>
    <recommendedName>
        <fullName evidence="4">Integrase catalytic domain-containing protein</fullName>
    </recommendedName>
</protein>
<dbReference type="SUPFAM" id="SSF56672">
    <property type="entry name" value="DNA/RNA polymerases"/>
    <property type="match status" value="1"/>
</dbReference>